<feature type="compositionally biased region" description="Polar residues" evidence="12">
    <location>
        <begin position="81"/>
        <end position="93"/>
    </location>
</feature>
<accession>A0A212LV65</accession>
<sequence>MFRQIISAAVLFVALTMITGFVYPLVMTGLSQVVFPDQANGSMIVRDGVPIGSRLIGQIFTSPGYFHSRPSAAGKDGYDGASSSGSNLGPTNQKLADMVKDNVQKVREENDLPAGTAVPSDLVLASGSGLDPHITPDAAYAQAQRVARERGLSPDVVRQLVMQHVERRQWGILGEPRVNVLELNLALDAWKVSHSR</sequence>
<gene>
    <name evidence="11 13" type="primary">kdpC</name>
    <name evidence="13" type="ORF">KL86SPO_31591</name>
</gene>
<evidence type="ECO:0000256" key="8">
    <source>
        <dbReference type="ARBA" id="ARBA00022989"/>
    </source>
</evidence>
<evidence type="ECO:0000256" key="10">
    <source>
        <dbReference type="ARBA" id="ARBA00023136"/>
    </source>
</evidence>
<protein>
    <recommendedName>
        <fullName evidence="11">Potassium-transporting ATPase KdpC subunit</fullName>
    </recommendedName>
    <alternativeName>
        <fullName evidence="11">ATP phosphohydrolase [potassium-transporting] C chain</fullName>
    </alternativeName>
    <alternativeName>
        <fullName evidence="11">Potassium-binding and translocating subunit C</fullName>
    </alternativeName>
    <alternativeName>
        <fullName evidence="11">Potassium-translocating ATPase C chain</fullName>
    </alternativeName>
</protein>
<dbReference type="NCBIfam" id="TIGR00681">
    <property type="entry name" value="kdpC"/>
    <property type="match status" value="1"/>
</dbReference>
<keyword evidence="9 11" id="KW-0406">Ion transport</keyword>
<dbReference type="GO" id="GO:0005524">
    <property type="term" value="F:ATP binding"/>
    <property type="evidence" value="ECO:0007669"/>
    <property type="project" value="UniProtKB-UniRule"/>
</dbReference>
<keyword evidence="8 11" id="KW-1133">Transmembrane helix</keyword>
<name>A0A212LV65_9FIRM</name>
<evidence type="ECO:0000256" key="1">
    <source>
        <dbReference type="ARBA" id="ARBA00022448"/>
    </source>
</evidence>
<proteinExistence type="inferred from homology"/>
<dbReference type="Pfam" id="PF02669">
    <property type="entry name" value="KdpC"/>
    <property type="match status" value="1"/>
</dbReference>
<dbReference type="PANTHER" id="PTHR30042:SF2">
    <property type="entry name" value="POTASSIUM-TRANSPORTING ATPASE KDPC SUBUNIT"/>
    <property type="match status" value="1"/>
</dbReference>
<dbReference type="PIRSF" id="PIRSF001296">
    <property type="entry name" value="K_ATPase_KdpC"/>
    <property type="match status" value="1"/>
</dbReference>
<keyword evidence="3 11" id="KW-0633">Potassium transport</keyword>
<keyword evidence="7 11" id="KW-0630">Potassium</keyword>
<keyword evidence="1 11" id="KW-0813">Transport</keyword>
<keyword evidence="10 11" id="KW-0472">Membrane</keyword>
<dbReference type="GO" id="GO:0005886">
    <property type="term" value="C:plasma membrane"/>
    <property type="evidence" value="ECO:0007669"/>
    <property type="project" value="UniProtKB-SubCell"/>
</dbReference>
<evidence type="ECO:0000256" key="4">
    <source>
        <dbReference type="ARBA" id="ARBA00022692"/>
    </source>
</evidence>
<comment type="similarity">
    <text evidence="11">Belongs to the KdpC family.</text>
</comment>
<keyword evidence="6 11" id="KW-0067">ATP-binding</keyword>
<keyword evidence="13" id="KW-0378">Hydrolase</keyword>
<dbReference type="RefSeq" id="WP_288184448.1">
    <property type="nucleotide sequence ID" value="NZ_LT608335.1"/>
</dbReference>
<dbReference type="HAMAP" id="MF_00276">
    <property type="entry name" value="KdpC"/>
    <property type="match status" value="1"/>
</dbReference>
<keyword evidence="2 11" id="KW-1003">Cell membrane</keyword>
<keyword evidence="4 11" id="KW-0812">Transmembrane</keyword>
<evidence type="ECO:0000256" key="7">
    <source>
        <dbReference type="ARBA" id="ARBA00022958"/>
    </source>
</evidence>
<evidence type="ECO:0000256" key="6">
    <source>
        <dbReference type="ARBA" id="ARBA00022840"/>
    </source>
</evidence>
<evidence type="ECO:0000256" key="5">
    <source>
        <dbReference type="ARBA" id="ARBA00022741"/>
    </source>
</evidence>
<comment type="subcellular location">
    <subcellularLocation>
        <location evidence="11">Cell membrane</location>
        <topology evidence="11">Single-pass membrane protein</topology>
    </subcellularLocation>
</comment>
<organism evidence="13">
    <name type="scientific">uncultured Sporomusa sp</name>
    <dbReference type="NCBI Taxonomy" id="307249"/>
    <lineage>
        <taxon>Bacteria</taxon>
        <taxon>Bacillati</taxon>
        <taxon>Bacillota</taxon>
        <taxon>Negativicutes</taxon>
        <taxon>Selenomonadales</taxon>
        <taxon>Sporomusaceae</taxon>
        <taxon>Sporomusa</taxon>
        <taxon>environmental samples</taxon>
    </lineage>
</organism>
<dbReference type="AlphaFoldDB" id="A0A212LV65"/>
<evidence type="ECO:0000256" key="2">
    <source>
        <dbReference type="ARBA" id="ARBA00022475"/>
    </source>
</evidence>
<dbReference type="PANTHER" id="PTHR30042">
    <property type="entry name" value="POTASSIUM-TRANSPORTING ATPASE C CHAIN"/>
    <property type="match status" value="1"/>
</dbReference>
<evidence type="ECO:0000256" key="11">
    <source>
        <dbReference type="HAMAP-Rule" id="MF_00276"/>
    </source>
</evidence>
<evidence type="ECO:0000256" key="3">
    <source>
        <dbReference type="ARBA" id="ARBA00022538"/>
    </source>
</evidence>
<feature type="region of interest" description="Disordered" evidence="12">
    <location>
        <begin position="74"/>
        <end position="93"/>
    </location>
</feature>
<keyword evidence="5 11" id="KW-0547">Nucleotide-binding</keyword>
<dbReference type="GO" id="GO:0008556">
    <property type="term" value="F:P-type potassium transmembrane transporter activity"/>
    <property type="evidence" value="ECO:0007669"/>
    <property type="project" value="InterPro"/>
</dbReference>
<dbReference type="EMBL" id="FMJE01000003">
    <property type="protein sequence ID" value="SCM81412.1"/>
    <property type="molecule type" value="Genomic_DNA"/>
</dbReference>
<dbReference type="GO" id="GO:0016787">
    <property type="term" value="F:hydrolase activity"/>
    <property type="evidence" value="ECO:0007669"/>
    <property type="project" value="UniProtKB-KW"/>
</dbReference>
<dbReference type="NCBIfam" id="NF001454">
    <property type="entry name" value="PRK00315.1"/>
    <property type="match status" value="1"/>
</dbReference>
<evidence type="ECO:0000313" key="13">
    <source>
        <dbReference type="EMBL" id="SCM81412.1"/>
    </source>
</evidence>
<dbReference type="InterPro" id="IPR003820">
    <property type="entry name" value="KdpC"/>
</dbReference>
<evidence type="ECO:0000256" key="9">
    <source>
        <dbReference type="ARBA" id="ARBA00023065"/>
    </source>
</evidence>
<evidence type="ECO:0000256" key="12">
    <source>
        <dbReference type="SAM" id="MobiDB-lite"/>
    </source>
</evidence>
<comment type="subunit">
    <text evidence="11">The system is composed of three essential subunits: KdpA, KdpB and KdpC.</text>
</comment>
<reference evidence="13" key="1">
    <citation type="submission" date="2016-08" db="EMBL/GenBank/DDBJ databases">
        <authorList>
            <person name="Seilhamer J.J."/>
        </authorList>
    </citation>
    <scope>NUCLEOTIDE SEQUENCE</scope>
    <source>
        <strain evidence="13">86</strain>
    </source>
</reference>
<comment type="function">
    <text evidence="11">Part of the high-affinity ATP-driven potassium transport (or Kdp) system, which catalyzes the hydrolysis of ATP coupled with the electrogenic transport of potassium into the cytoplasm. This subunit acts as a catalytic chaperone that increases the ATP-binding affinity of the ATP-hydrolyzing subunit KdpB by the formation of a transient KdpB/KdpC/ATP ternary complex.</text>
</comment>